<dbReference type="SUPFAM" id="SSF56399">
    <property type="entry name" value="ADP-ribosylation"/>
    <property type="match status" value="1"/>
</dbReference>
<feature type="region of interest" description="Disordered" evidence="1">
    <location>
        <begin position="93"/>
        <end position="119"/>
    </location>
</feature>
<accession>A0A1X7T225</accession>
<protein>
    <recommendedName>
        <fullName evidence="3">PARP catalytic domain-containing protein</fullName>
    </recommendedName>
</protein>
<sequence length="119" mass="13541">MERLVKVFLKPYIPYLNEVLQQLNSLDNRVITLLYDIICTKGFRLSYKPGHEREEKWQRTASEYGTFLAYHGSRVENFHPIAHNGLLSHINKESAQTRPVARGGSGGSDEPPVVAAKKF</sequence>
<evidence type="ECO:0000313" key="2">
    <source>
        <dbReference type="EnsemblMetazoa" id="Aqu2.1.08268_001"/>
    </source>
</evidence>
<dbReference type="EnsemblMetazoa" id="Aqu2.1.08268_001">
    <property type="protein sequence ID" value="Aqu2.1.08268_001"/>
    <property type="gene ID" value="Aqu2.1.08268"/>
</dbReference>
<evidence type="ECO:0008006" key="3">
    <source>
        <dbReference type="Google" id="ProtNLM"/>
    </source>
</evidence>
<dbReference type="OrthoDB" id="19501at2759"/>
<reference evidence="2" key="1">
    <citation type="submission" date="2017-05" db="UniProtKB">
        <authorList>
            <consortium name="EnsemblMetazoa"/>
        </authorList>
    </citation>
    <scope>IDENTIFICATION</scope>
</reference>
<name>A0A1X7T225_AMPQE</name>
<dbReference type="InParanoid" id="A0A1X7T225"/>
<dbReference type="Gene3D" id="3.90.228.10">
    <property type="match status" value="1"/>
</dbReference>
<evidence type="ECO:0000256" key="1">
    <source>
        <dbReference type="SAM" id="MobiDB-lite"/>
    </source>
</evidence>
<dbReference type="AlphaFoldDB" id="A0A1X7T225"/>
<proteinExistence type="predicted"/>
<organism evidence="2">
    <name type="scientific">Amphimedon queenslandica</name>
    <name type="common">Sponge</name>
    <dbReference type="NCBI Taxonomy" id="400682"/>
    <lineage>
        <taxon>Eukaryota</taxon>
        <taxon>Metazoa</taxon>
        <taxon>Porifera</taxon>
        <taxon>Demospongiae</taxon>
        <taxon>Heteroscleromorpha</taxon>
        <taxon>Haplosclerida</taxon>
        <taxon>Niphatidae</taxon>
        <taxon>Amphimedon</taxon>
    </lineage>
</organism>